<feature type="domain" description="YhaN AAA" evidence="3">
    <location>
        <begin position="1"/>
        <end position="207"/>
    </location>
</feature>
<organism evidence="4 5">
    <name type="scientific">Paracoccus salipaludis</name>
    <dbReference type="NCBI Taxonomy" id="2032623"/>
    <lineage>
        <taxon>Bacteria</taxon>
        <taxon>Pseudomonadati</taxon>
        <taxon>Pseudomonadota</taxon>
        <taxon>Alphaproteobacteria</taxon>
        <taxon>Rhodobacterales</taxon>
        <taxon>Paracoccaceae</taxon>
        <taxon>Paracoccus</taxon>
    </lineage>
</organism>
<dbReference type="InterPro" id="IPR027417">
    <property type="entry name" value="P-loop_NTPase"/>
</dbReference>
<feature type="region of interest" description="Disordered" evidence="2">
    <location>
        <begin position="500"/>
        <end position="534"/>
    </location>
</feature>
<dbReference type="Pfam" id="PF13514">
    <property type="entry name" value="AAA_27"/>
    <property type="match status" value="1"/>
</dbReference>
<protein>
    <recommendedName>
        <fullName evidence="3">YhaN AAA domain-containing protein</fullName>
    </recommendedName>
</protein>
<dbReference type="SUPFAM" id="SSF52540">
    <property type="entry name" value="P-loop containing nucleoside triphosphate hydrolases"/>
    <property type="match status" value="1"/>
</dbReference>
<keyword evidence="5" id="KW-1185">Reference proteome</keyword>
<dbReference type="PANTHER" id="PTHR41259">
    <property type="entry name" value="DOUBLE-STRAND BREAK REPAIR RAD50 ATPASE, PUTATIVE-RELATED"/>
    <property type="match status" value="1"/>
</dbReference>
<dbReference type="PANTHER" id="PTHR41259:SF1">
    <property type="entry name" value="DOUBLE-STRAND BREAK REPAIR RAD50 ATPASE, PUTATIVE-RELATED"/>
    <property type="match status" value="1"/>
</dbReference>
<dbReference type="AlphaFoldDB" id="A0A2A2GJ56"/>
<dbReference type="Proteomes" id="UP000218023">
    <property type="component" value="Unassembled WGS sequence"/>
</dbReference>
<evidence type="ECO:0000256" key="2">
    <source>
        <dbReference type="SAM" id="MobiDB-lite"/>
    </source>
</evidence>
<keyword evidence="1" id="KW-0175">Coiled coil</keyword>
<name>A0A2A2GJ56_9RHOB</name>
<feature type="coiled-coil region" evidence="1">
    <location>
        <begin position="184"/>
        <end position="235"/>
    </location>
</feature>
<dbReference type="InterPro" id="IPR038734">
    <property type="entry name" value="YhaN_AAA"/>
</dbReference>
<feature type="compositionally biased region" description="Basic and acidic residues" evidence="2">
    <location>
        <begin position="503"/>
        <end position="520"/>
    </location>
</feature>
<accession>A0A2A2GJ56</accession>
<evidence type="ECO:0000259" key="3">
    <source>
        <dbReference type="Pfam" id="PF13514"/>
    </source>
</evidence>
<evidence type="ECO:0000313" key="5">
    <source>
        <dbReference type="Proteomes" id="UP000218023"/>
    </source>
</evidence>
<reference evidence="4 5" key="1">
    <citation type="submission" date="2017-09" db="EMBL/GenBank/DDBJ databases">
        <title>Paracoccus alkalisoli sp. nov., isolated from saline alkaline soil.</title>
        <authorList>
            <person name="Dong X."/>
            <person name="Zhang G."/>
        </authorList>
    </citation>
    <scope>NUCLEOTIDE SEQUENCE [LARGE SCALE GENOMIC DNA]</scope>
    <source>
        <strain evidence="4 5">WN007</strain>
    </source>
</reference>
<dbReference type="OrthoDB" id="9764467at2"/>
<evidence type="ECO:0000256" key="1">
    <source>
        <dbReference type="SAM" id="Coils"/>
    </source>
</evidence>
<dbReference type="RefSeq" id="WP_095640398.1">
    <property type="nucleotide sequence ID" value="NZ_NSJZ01000008.1"/>
</dbReference>
<comment type="caution">
    <text evidence="4">The sequence shown here is derived from an EMBL/GenBank/DDBJ whole genome shotgun (WGS) entry which is preliminary data.</text>
</comment>
<evidence type="ECO:0000313" key="4">
    <source>
        <dbReference type="EMBL" id="PAU97024.1"/>
    </source>
</evidence>
<dbReference type="EMBL" id="NSJZ01000008">
    <property type="protein sequence ID" value="PAU97024.1"/>
    <property type="molecule type" value="Genomic_DNA"/>
</dbReference>
<dbReference type="Gene3D" id="3.40.50.300">
    <property type="entry name" value="P-loop containing nucleotide triphosphate hydrolases"/>
    <property type="match status" value="2"/>
</dbReference>
<sequence length="1143" mass="121427">MRLRRLDLTRYGRFTDRSLVFGAAEPGRPDLHIVHGPNEAGKSTLLNAWLDLLFGIHARSSYNFLHPYDSMRIGAVLDLAEGPREVVRVKKARDSLVDPAGRPVPDGVLRAALGGIERKDCADMFALDAGTMEDGGELILSSRGNLGQLLFSASAGLAELGDRLDGLRAEADAFYRKSARKGTLKDMRARLEELAAERKALDVQAAEHRARRLAADKAEAERDAAAEAHARAAAARDAARAALEALPWLAEWGAIDAELAPLDGLPDAPPDWPARVAGLLAEEVALRTEAALDTERRQALATALAALVPDGAALAQAEAAGFDEELKARWIAARDDLPRRLQELAGACQRIEALGRQVLPGADAATLAVGPGTLDRLAELMTAHEGLSARLASARAEVAARVEELAAAGGPLDDEGEDEGAAALREALAPLRRADLAGRRDETRAKADEAAARLDAALARLVPWSGDPGALRALEVPSAERLAGWAARLDAATAARDTAARAAADRAEEARRRAAERDGLADSIGAADPQRVADSRARRDTAWKAHLATLDAASARAFAEAMEAHDSAVSAQLDRAADIGRLHGAREDAATAARLAAAAAHDLSTAEAALAELRATLAASAGAILPGRDPADPLADLSGWLARRERALDLADEAGTATRAADRAHAEAAQAEAALRARLESAGEIPQSELRALAAQAQHLLNRREAEAARRAERLRLTRELATRRQAEAAARRALEDWQRALAEACAPTFLSDAPPDAARLRALLPPLRDLGAALAVAEDLRHRTEAMQDDQRRFAEAVEALAAALDLPPGDPLARHAAAAARLAEARRTAERRAALAGDLARAEAARDALAQRRARLDAEAAAITAHLGAPDLTHAQAALARIARRAELRDRAVRLGAQIRGALGVPSLDEARARLSGTTPDELRAALVRAEDAQAETEARLDAARAALYAARHALDAVPGDDRVALIEARRRTLLIEIEDEARAWLRLRAGVIATDHALRSYRDHHRSGMMARASEAFAAITGGAYRSLTSQPGEGTERLIAVAADGSSKEPGALSKGTRFQLYLALRIAGFHEWAGAHGPVPVIADDIMETFDDSRTRLALGALAEMSRAGQVIYLTHHRHVCDLAREACPEARILDLGV</sequence>
<proteinExistence type="predicted"/>
<gene>
    <name evidence="4" type="ORF">CK240_11035</name>
</gene>